<sequence>MTLLKSMYKGGIANLAVEPSNVSKVKLNSPFDQKPNLWVLCFYGENDQLVRTWYYDSEKKRQKDLDQVLKQCPHLKVA</sequence>
<name>A0A7C9FTS9_9BACT</name>
<evidence type="ECO:0000313" key="1">
    <source>
        <dbReference type="EMBL" id="MPR37292.1"/>
    </source>
</evidence>
<dbReference type="AlphaFoldDB" id="A0A7C9FTS9"/>
<organism evidence="1 2">
    <name type="scientific">Salmonirosea aquatica</name>
    <dbReference type="NCBI Taxonomy" id="2654236"/>
    <lineage>
        <taxon>Bacteria</taxon>
        <taxon>Pseudomonadati</taxon>
        <taxon>Bacteroidota</taxon>
        <taxon>Cytophagia</taxon>
        <taxon>Cytophagales</taxon>
        <taxon>Spirosomataceae</taxon>
        <taxon>Salmonirosea</taxon>
    </lineage>
</organism>
<protein>
    <submittedName>
        <fullName evidence="1">Uncharacterized protein</fullName>
    </submittedName>
</protein>
<accession>A0A7C9FTS9</accession>
<dbReference type="RefSeq" id="WP_152766666.1">
    <property type="nucleotide sequence ID" value="NZ_WHLY01000004.1"/>
</dbReference>
<proteinExistence type="predicted"/>
<comment type="caution">
    <text evidence="1">The sequence shown here is derived from an EMBL/GenBank/DDBJ whole genome shotgun (WGS) entry which is preliminary data.</text>
</comment>
<reference evidence="1 2" key="1">
    <citation type="submission" date="2019-10" db="EMBL/GenBank/DDBJ databases">
        <title>Draft Genome Sequence of Cytophagaceae sp. SJW1-29.</title>
        <authorList>
            <person name="Choi A."/>
        </authorList>
    </citation>
    <scope>NUCLEOTIDE SEQUENCE [LARGE SCALE GENOMIC DNA]</scope>
    <source>
        <strain evidence="1 2">SJW1-29</strain>
    </source>
</reference>
<dbReference type="Proteomes" id="UP000479293">
    <property type="component" value="Unassembled WGS sequence"/>
</dbReference>
<gene>
    <name evidence="1" type="ORF">GBK04_29185</name>
</gene>
<evidence type="ECO:0000313" key="2">
    <source>
        <dbReference type="Proteomes" id="UP000479293"/>
    </source>
</evidence>
<dbReference type="EMBL" id="WHLY01000004">
    <property type="protein sequence ID" value="MPR37292.1"/>
    <property type="molecule type" value="Genomic_DNA"/>
</dbReference>
<keyword evidence="2" id="KW-1185">Reference proteome</keyword>